<organism evidence="2 3">
    <name type="scientific">Draconibacterium aestuarii</name>
    <dbReference type="NCBI Taxonomy" id="2998507"/>
    <lineage>
        <taxon>Bacteria</taxon>
        <taxon>Pseudomonadati</taxon>
        <taxon>Bacteroidota</taxon>
        <taxon>Bacteroidia</taxon>
        <taxon>Marinilabiliales</taxon>
        <taxon>Prolixibacteraceae</taxon>
        <taxon>Draconibacterium</taxon>
    </lineage>
</organism>
<evidence type="ECO:0000313" key="2">
    <source>
        <dbReference type="EMBL" id="MCY1723241.1"/>
    </source>
</evidence>
<evidence type="ECO:0000256" key="1">
    <source>
        <dbReference type="SAM" id="SignalP"/>
    </source>
</evidence>
<name>A0A9X3J958_9BACT</name>
<reference evidence="2" key="1">
    <citation type="submission" date="2022-11" db="EMBL/GenBank/DDBJ databases">
        <title>Marilongibacter aestuarii gen. nov., sp. nov., isolated from tidal flat sediment.</title>
        <authorList>
            <person name="Jiayan W."/>
        </authorList>
    </citation>
    <scope>NUCLEOTIDE SEQUENCE</scope>
    <source>
        <strain evidence="2">Z1-6</strain>
    </source>
</reference>
<evidence type="ECO:0000313" key="3">
    <source>
        <dbReference type="Proteomes" id="UP001145087"/>
    </source>
</evidence>
<accession>A0A9X3J958</accession>
<dbReference type="Proteomes" id="UP001145087">
    <property type="component" value="Unassembled WGS sequence"/>
</dbReference>
<dbReference type="RefSeq" id="WP_343335566.1">
    <property type="nucleotide sequence ID" value="NZ_JAPOHD010000067.1"/>
</dbReference>
<comment type="caution">
    <text evidence="2">The sequence shown here is derived from an EMBL/GenBank/DDBJ whole genome shotgun (WGS) entry which is preliminary data.</text>
</comment>
<gene>
    <name evidence="2" type="ORF">OU798_23025</name>
</gene>
<dbReference type="EMBL" id="JAPOHD010000067">
    <property type="protein sequence ID" value="MCY1723241.1"/>
    <property type="molecule type" value="Genomic_DNA"/>
</dbReference>
<proteinExistence type="predicted"/>
<keyword evidence="3" id="KW-1185">Reference proteome</keyword>
<protein>
    <recommendedName>
        <fullName evidence="4">Lipocalin-like domain-containing protein</fullName>
    </recommendedName>
</protein>
<sequence length="156" mass="17845">MKRINYFTVILVTIFLMSVSASATGTRTEFKAYEIEELDNLYMGKEVRALWTLRYSLNEEPVTVVKRKTLEGTEYVVHSKFFEVSYASTADGFGTKEVRRAWSDVPKKITRAVINDEELARQRIITPNKVTDEKALGLIASYLPDLINDGYTHLLN</sequence>
<keyword evidence="1" id="KW-0732">Signal</keyword>
<dbReference type="AlphaFoldDB" id="A0A9X3J958"/>
<evidence type="ECO:0008006" key="4">
    <source>
        <dbReference type="Google" id="ProtNLM"/>
    </source>
</evidence>
<feature type="signal peptide" evidence="1">
    <location>
        <begin position="1"/>
        <end position="23"/>
    </location>
</feature>
<feature type="chain" id="PRO_5040886970" description="Lipocalin-like domain-containing protein" evidence="1">
    <location>
        <begin position="24"/>
        <end position="156"/>
    </location>
</feature>